<keyword evidence="1" id="KW-0238">DNA-binding</keyword>
<dbReference type="Gene3D" id="1.10.150.130">
    <property type="match status" value="1"/>
</dbReference>
<dbReference type="SUPFAM" id="SSF56349">
    <property type="entry name" value="DNA breaking-rejoining enzymes"/>
    <property type="match status" value="1"/>
</dbReference>
<reference evidence="4 5" key="1">
    <citation type="submission" date="2022-05" db="EMBL/GenBank/DDBJ databases">
        <authorList>
            <consortium name="Genoscope - CEA"/>
            <person name="William W."/>
        </authorList>
    </citation>
    <scope>NUCLEOTIDE SEQUENCE [LARGE SCALE GENOMIC DNA]</scope>
</reference>
<evidence type="ECO:0000313" key="5">
    <source>
        <dbReference type="Proteomes" id="UP001159428"/>
    </source>
</evidence>
<dbReference type="Pfam" id="PF00589">
    <property type="entry name" value="Phage_integrase"/>
    <property type="match status" value="1"/>
</dbReference>
<accession>A0AAU9WHG6</accession>
<dbReference type="EMBL" id="CALNXJ010000014">
    <property type="protein sequence ID" value="CAH3114377.1"/>
    <property type="molecule type" value="Genomic_DNA"/>
</dbReference>
<dbReference type="InterPro" id="IPR013762">
    <property type="entry name" value="Integrase-like_cat_sf"/>
</dbReference>
<dbReference type="AlphaFoldDB" id="A0AAU9WHG6"/>
<dbReference type="GO" id="GO:0015074">
    <property type="term" value="P:DNA integration"/>
    <property type="evidence" value="ECO:0007669"/>
    <property type="project" value="InterPro"/>
</dbReference>
<keyword evidence="5" id="KW-1185">Reference proteome</keyword>
<proteinExistence type="predicted"/>
<protein>
    <recommendedName>
        <fullName evidence="3">Tyr recombinase domain-containing protein</fullName>
    </recommendedName>
</protein>
<gene>
    <name evidence="4" type="ORF">PMEA_00005421</name>
</gene>
<dbReference type="PANTHER" id="PTHR34605:SF6">
    <property type="entry name" value="TYR RECOMBINASE DOMAIN-CONTAINING PROTEIN"/>
    <property type="match status" value="1"/>
</dbReference>
<dbReference type="InterPro" id="IPR052925">
    <property type="entry name" value="Phage_Integrase-like_Recomb"/>
</dbReference>
<dbReference type="GO" id="GO:0003677">
    <property type="term" value="F:DNA binding"/>
    <property type="evidence" value="ECO:0007669"/>
    <property type="project" value="UniProtKB-KW"/>
</dbReference>
<dbReference type="GO" id="GO:0006310">
    <property type="term" value="P:DNA recombination"/>
    <property type="evidence" value="ECO:0007669"/>
    <property type="project" value="UniProtKB-KW"/>
</dbReference>
<comment type="caution">
    <text evidence="4">The sequence shown here is derived from an EMBL/GenBank/DDBJ whole genome shotgun (WGS) entry which is preliminary data.</text>
</comment>
<dbReference type="InterPro" id="IPR002104">
    <property type="entry name" value="Integrase_catalytic"/>
</dbReference>
<dbReference type="SUPFAM" id="SSF47823">
    <property type="entry name" value="lambda integrase-like, N-terminal domain"/>
    <property type="match status" value="1"/>
</dbReference>
<keyword evidence="2" id="KW-0233">DNA recombination</keyword>
<evidence type="ECO:0000256" key="1">
    <source>
        <dbReference type="ARBA" id="ARBA00023125"/>
    </source>
</evidence>
<dbReference type="InterPro" id="IPR011010">
    <property type="entry name" value="DNA_brk_join_enz"/>
</dbReference>
<dbReference type="Proteomes" id="UP001159428">
    <property type="component" value="Unassembled WGS sequence"/>
</dbReference>
<evidence type="ECO:0000313" key="4">
    <source>
        <dbReference type="EMBL" id="CAH3114377.1"/>
    </source>
</evidence>
<dbReference type="PANTHER" id="PTHR34605">
    <property type="entry name" value="PHAGE_INTEGRASE DOMAIN-CONTAINING PROTEIN"/>
    <property type="match status" value="1"/>
</dbReference>
<evidence type="ECO:0000256" key="2">
    <source>
        <dbReference type="ARBA" id="ARBA00023172"/>
    </source>
</evidence>
<dbReference type="PROSITE" id="PS51898">
    <property type="entry name" value="TYR_RECOMBINASE"/>
    <property type="match status" value="1"/>
</dbReference>
<dbReference type="Gene3D" id="1.10.443.10">
    <property type="entry name" value="Intergrase catalytic core"/>
    <property type="match status" value="1"/>
</dbReference>
<dbReference type="InterPro" id="IPR010998">
    <property type="entry name" value="Integrase_recombinase_N"/>
</dbReference>
<organism evidence="4 5">
    <name type="scientific">Pocillopora meandrina</name>
    <dbReference type="NCBI Taxonomy" id="46732"/>
    <lineage>
        <taxon>Eukaryota</taxon>
        <taxon>Metazoa</taxon>
        <taxon>Cnidaria</taxon>
        <taxon>Anthozoa</taxon>
        <taxon>Hexacorallia</taxon>
        <taxon>Scleractinia</taxon>
        <taxon>Astrocoeniina</taxon>
        <taxon>Pocilloporidae</taxon>
        <taxon>Pocillopora</taxon>
    </lineage>
</organism>
<name>A0AAU9WHG6_9CNID</name>
<sequence>MVAGHRVRWNTDNQNVVRIVQVGSMIEELQELALDIFLFASSHNIRLDLTWIPLDQNSEADRFSKFVDIDDYSVHDDVFIHLDRLWGPHSIDRFASSYNAKLPRFNSRFLQSGTEAVDAFSQDWSCDNNWIVPPATVVGKVLNHMRESKAVGTLIVPMWKSSYFWPLLCNDGMHLNSFVKHWLCLPKRPDLFVAGRAKNKLFGTKAFKSPCLSLLIDFLQPDRSGFSRYAFSDKLGFFPLTTPLILGGSEDVFSTGFWKDLSAVEDESLKELASRPEVTVLASRAPGTTDAYRRSFARWKKFASSKLEFQHFPAKTDHVALYLQHLIDTTHSQSAVDSAIYAIQWAHTMAAIPSPTNSPIIHAIREAAKRLVGTRPVNKKEPISAGMIRKLVNNSNFDNLLELRNVCIFILAYAGFFRIQEVLHIKYGYIHFNSGYVVINVDVSKTDQLRKGNEVVISVGLGEKTCPVKILRRYLTEVERYPVQSDHFVFRALSKCKSGHKLVAINRPVSYSTIREYFKVNFKDIVPDISLFSTHSLRAGGASAAANAGVPDRLFQRHGRWRSVSVKNGYVDDSLGSRLTVSRMLDI</sequence>
<evidence type="ECO:0000259" key="3">
    <source>
        <dbReference type="PROSITE" id="PS51898"/>
    </source>
</evidence>
<feature type="domain" description="Tyr recombinase" evidence="3">
    <location>
        <begin position="378"/>
        <end position="584"/>
    </location>
</feature>